<dbReference type="CDD" id="cd07246">
    <property type="entry name" value="VOC_like"/>
    <property type="match status" value="1"/>
</dbReference>
<feature type="domain" description="VOC" evidence="1">
    <location>
        <begin position="34"/>
        <end position="158"/>
    </location>
</feature>
<proteinExistence type="predicted"/>
<name>A0ABT1GXT1_9NOCA</name>
<dbReference type="Gene3D" id="3.30.720.120">
    <property type="match status" value="1"/>
</dbReference>
<evidence type="ECO:0000313" key="2">
    <source>
        <dbReference type="EMBL" id="MCP2159786.1"/>
    </source>
</evidence>
<dbReference type="InterPro" id="IPR004360">
    <property type="entry name" value="Glyas_Fos-R_dOase_dom"/>
</dbReference>
<dbReference type="InterPro" id="IPR029068">
    <property type="entry name" value="Glyas_Bleomycin-R_OHBP_Dase"/>
</dbReference>
<dbReference type="EMBL" id="JAMTCG010000002">
    <property type="protein sequence ID" value="MCP2159786.1"/>
    <property type="molecule type" value="Genomic_DNA"/>
</dbReference>
<dbReference type="InterPro" id="IPR037523">
    <property type="entry name" value="VOC_core"/>
</dbReference>
<keyword evidence="3" id="KW-1185">Reference proteome</keyword>
<protein>
    <submittedName>
        <fullName evidence="2">PhnB protein</fullName>
    </submittedName>
</protein>
<dbReference type="SUPFAM" id="SSF54593">
    <property type="entry name" value="Glyoxalase/Bleomycin resistance protein/Dihydroxybiphenyl dioxygenase"/>
    <property type="match status" value="1"/>
</dbReference>
<gene>
    <name evidence="2" type="ORF">LX12_000965</name>
</gene>
<dbReference type="Pfam" id="PF00903">
    <property type="entry name" value="Glyoxalase"/>
    <property type="match status" value="1"/>
</dbReference>
<dbReference type="PANTHER" id="PTHR34109:SF1">
    <property type="entry name" value="VOC DOMAIN-CONTAINING PROTEIN"/>
    <property type="match status" value="1"/>
</dbReference>
<evidence type="ECO:0000259" key="1">
    <source>
        <dbReference type="PROSITE" id="PS51819"/>
    </source>
</evidence>
<dbReference type="PROSITE" id="PS51819">
    <property type="entry name" value="VOC"/>
    <property type="match status" value="1"/>
</dbReference>
<reference evidence="2 3" key="1">
    <citation type="submission" date="2022-06" db="EMBL/GenBank/DDBJ databases">
        <title>Genomic Encyclopedia of Archaeal and Bacterial Type Strains, Phase II (KMG-II): from individual species to whole genera.</title>
        <authorList>
            <person name="Goeker M."/>
        </authorList>
    </citation>
    <scope>NUCLEOTIDE SEQUENCE [LARGE SCALE GENOMIC DNA]</scope>
    <source>
        <strain evidence="2 3">DSM 45037</strain>
    </source>
</reference>
<evidence type="ECO:0000313" key="3">
    <source>
        <dbReference type="Proteomes" id="UP001205740"/>
    </source>
</evidence>
<comment type="caution">
    <text evidence="2">The sequence shown here is derived from an EMBL/GenBank/DDBJ whole genome shotgun (WGS) entry which is preliminary data.</text>
</comment>
<dbReference type="Proteomes" id="UP001205740">
    <property type="component" value="Unassembled WGS sequence"/>
</dbReference>
<dbReference type="PANTHER" id="PTHR34109">
    <property type="entry name" value="BNAUNNG04460D PROTEIN-RELATED"/>
    <property type="match status" value="1"/>
</dbReference>
<dbReference type="Gene3D" id="3.30.720.110">
    <property type="match status" value="1"/>
</dbReference>
<sequence>MFKTFQGVGDDHRCMTTTTAPATGTHTTDGRPHVYSSLTPFIVVTPAREAIDFYRDVFGAEVAGVTEMGGTVAHAELQFADGRLQLGEPSDAYDLAAPSAEGPVVYSLAVYVTDVDATVDRAVSRGARVREQPTTFVSGDRFASILDPFGVRWSVMTRVEDLSPEESDRRVADWAAQQG</sequence>
<organism evidence="2 3">
    <name type="scientific">Williamsia serinedens</name>
    <dbReference type="NCBI Taxonomy" id="391736"/>
    <lineage>
        <taxon>Bacteria</taxon>
        <taxon>Bacillati</taxon>
        <taxon>Actinomycetota</taxon>
        <taxon>Actinomycetes</taxon>
        <taxon>Mycobacteriales</taxon>
        <taxon>Nocardiaceae</taxon>
        <taxon>Williamsia</taxon>
    </lineage>
</organism>
<accession>A0ABT1GXT1</accession>